<name>A0A640VN58_9RHOB</name>
<evidence type="ECO:0000313" key="1">
    <source>
        <dbReference type="EMBL" id="GFE48295.1"/>
    </source>
</evidence>
<dbReference type="SUPFAM" id="SSF52151">
    <property type="entry name" value="FabD/lysophospholipase-like"/>
    <property type="match status" value="1"/>
</dbReference>
<comment type="caution">
    <text evidence="1">The sequence shown here is derived from an EMBL/GenBank/DDBJ whole genome shotgun (WGS) entry which is preliminary data.</text>
</comment>
<dbReference type="InterPro" id="IPR016035">
    <property type="entry name" value="Acyl_Trfase/lysoPLipase"/>
</dbReference>
<reference evidence="1 2" key="1">
    <citation type="submission" date="2019-12" db="EMBL/GenBank/DDBJ databases">
        <title>Roseobacter cerasinus sp. nov., isolated from seawater around aquaculture.</title>
        <authorList>
            <person name="Muramatsu S."/>
            <person name="Takabe Y."/>
            <person name="Mori K."/>
            <person name="Takaichi S."/>
            <person name="Hanada S."/>
        </authorList>
    </citation>
    <scope>NUCLEOTIDE SEQUENCE [LARGE SCALE GENOMIC DNA]</scope>
    <source>
        <strain evidence="1 2">AI77</strain>
    </source>
</reference>
<dbReference type="InterPro" id="IPR011010">
    <property type="entry name" value="DNA_brk_join_enz"/>
</dbReference>
<dbReference type="Gene3D" id="3.40.1090.10">
    <property type="entry name" value="Cytosolic phospholipase A2 catalytic domain"/>
    <property type="match status" value="1"/>
</dbReference>
<dbReference type="AlphaFoldDB" id="A0A640VN58"/>
<dbReference type="Proteomes" id="UP000436522">
    <property type="component" value="Unassembled WGS sequence"/>
</dbReference>
<dbReference type="GO" id="GO:0003677">
    <property type="term" value="F:DNA binding"/>
    <property type="evidence" value="ECO:0007669"/>
    <property type="project" value="InterPro"/>
</dbReference>
<proteinExistence type="predicted"/>
<gene>
    <name evidence="1" type="ORF">So717_00480</name>
</gene>
<organism evidence="1 2">
    <name type="scientific">Roseobacter cerasinus</name>
    <dbReference type="NCBI Taxonomy" id="2602289"/>
    <lineage>
        <taxon>Bacteria</taxon>
        <taxon>Pseudomonadati</taxon>
        <taxon>Pseudomonadota</taxon>
        <taxon>Alphaproteobacteria</taxon>
        <taxon>Rhodobacterales</taxon>
        <taxon>Roseobacteraceae</taxon>
        <taxon>Roseobacter</taxon>
    </lineage>
</organism>
<keyword evidence="2" id="KW-1185">Reference proteome</keyword>
<sequence>METPNLPAIRALRPAWNKGRIVGQKRPLKPKHVWTIRVRLELAENHRDLALFNMAIDSKLRGCDLVKMKVVDVMASGQIKERASVLQSKTQKPARFEISEGTRASVEKWMEDELMVGSEYLWPGRFHERLHISTRQYARVVRDWVTSIGFDTVLTGLGIVSTRWQLETPMIFKSMETQAHGRRATFVPGFGCSLADAIEASCSAYPFFEIKTLETASGDVVELFDGGYCANNPSLYALADATVALGYAPENCRLLPLGCGQYPEPKRGFIARRINTFLPVQLLQKTLEVNTASMDQLRRLLYSNVPTVRISDTFDKPEMATDMFEHDPKKLNLLRQQGAESFARREVEVRKLLLEKV</sequence>
<evidence type="ECO:0000313" key="2">
    <source>
        <dbReference type="Proteomes" id="UP000436522"/>
    </source>
</evidence>
<protein>
    <submittedName>
        <fullName evidence="1">Uncharacterized protein</fullName>
    </submittedName>
</protein>
<accession>A0A640VN58</accession>
<dbReference type="SUPFAM" id="SSF56349">
    <property type="entry name" value="DNA breaking-rejoining enzymes"/>
    <property type="match status" value="1"/>
</dbReference>
<dbReference type="EMBL" id="BLIV01000001">
    <property type="protein sequence ID" value="GFE48295.1"/>
    <property type="molecule type" value="Genomic_DNA"/>
</dbReference>